<comment type="caution">
    <text evidence="5">The sequence shown here is derived from an EMBL/GenBank/DDBJ whole genome shotgun (WGS) entry which is preliminary data.</text>
</comment>
<dbReference type="Gene3D" id="3.10.105.10">
    <property type="entry name" value="Dipeptide-binding Protein, Domain 3"/>
    <property type="match status" value="1"/>
</dbReference>
<dbReference type="Gene3D" id="3.40.190.10">
    <property type="entry name" value="Periplasmic binding protein-like II"/>
    <property type="match status" value="1"/>
</dbReference>
<keyword evidence="3" id="KW-0732">Signal</keyword>
<feature type="domain" description="Solute-binding protein family 5" evidence="4">
    <location>
        <begin position="75"/>
        <end position="440"/>
    </location>
</feature>
<evidence type="ECO:0000256" key="2">
    <source>
        <dbReference type="ARBA" id="ARBA00005695"/>
    </source>
</evidence>
<dbReference type="SUPFAM" id="SSF53850">
    <property type="entry name" value="Periplasmic binding protein-like II"/>
    <property type="match status" value="1"/>
</dbReference>
<name>A0A2S9Q6B1_9HYPH</name>
<dbReference type="Proteomes" id="UP000237682">
    <property type="component" value="Unassembled WGS sequence"/>
</dbReference>
<dbReference type="InterPro" id="IPR039424">
    <property type="entry name" value="SBP_5"/>
</dbReference>
<dbReference type="InterPro" id="IPR000914">
    <property type="entry name" value="SBP_5_dom"/>
</dbReference>
<dbReference type="RefSeq" id="WP_105864814.1">
    <property type="nucleotide sequence ID" value="NZ_PUEJ01000011.1"/>
</dbReference>
<sequence length="534" mass="57817">MRHKIGLLGFTALIFALQAPGAWSETPPGIAVVAQSIDDVASFDPAEAFESTTGQVANALYQRLVQADRDESAAIKPALASSWEAGADGKSLTFTLAKDARFASGNPVRPEDVIFSLTRAVKLNKAPAFILNELGWTADNVDAAIGKIDDGRVRLSWQADVGPSFVLAILTANVASILDETVLAPQASNGDFGNGWLKSHSAGSGAFKISAYTAHEALMLDANPTSPGGAPKLQGLIFRNVPDPAARRLLVEQGDADIARGLGTDQIETLRDKSQVSLYATPSARLEYLLINTKANPTLGNPAFWEATRYLVDYEGIARNLLRGQYRVHQAFLPAGFPGALSDTPYKLDVAKARKILTDAGIGPTRIRFPVFNEPLFLTIAQSLQQTFGQAGLTLDIQPGVSSEIFAKARSGQYEVTLRYWGPDYFDPHSNASAFAVNRDNKRNTIAKQAGWIIPELSDETSAAVRERDPARRIALYQSLQRKLQKSSPYVVILQDSDQVVLAKGVTGYFQNTQGDVFYDRVEKHPAAVRADTN</sequence>
<dbReference type="AlphaFoldDB" id="A0A2S9Q6B1"/>
<proteinExistence type="inferred from homology"/>
<evidence type="ECO:0000259" key="4">
    <source>
        <dbReference type="Pfam" id="PF00496"/>
    </source>
</evidence>
<evidence type="ECO:0000313" key="5">
    <source>
        <dbReference type="EMBL" id="PRH84824.1"/>
    </source>
</evidence>
<gene>
    <name evidence="5" type="ORF">C5L14_25150</name>
</gene>
<keyword evidence="6" id="KW-1185">Reference proteome</keyword>
<dbReference type="EMBL" id="PUEJ01000011">
    <property type="protein sequence ID" value="PRH84824.1"/>
    <property type="molecule type" value="Genomic_DNA"/>
</dbReference>
<evidence type="ECO:0000256" key="3">
    <source>
        <dbReference type="SAM" id="SignalP"/>
    </source>
</evidence>
<dbReference type="GO" id="GO:0015833">
    <property type="term" value="P:peptide transport"/>
    <property type="evidence" value="ECO:0007669"/>
    <property type="project" value="TreeGrafter"/>
</dbReference>
<dbReference type="PIRSF" id="PIRSF002741">
    <property type="entry name" value="MppA"/>
    <property type="match status" value="1"/>
</dbReference>
<feature type="signal peptide" evidence="3">
    <location>
        <begin position="1"/>
        <end position="21"/>
    </location>
</feature>
<evidence type="ECO:0000256" key="1">
    <source>
        <dbReference type="ARBA" id="ARBA00004418"/>
    </source>
</evidence>
<reference evidence="5 6" key="1">
    <citation type="submission" date="2018-02" db="EMBL/GenBank/DDBJ databases">
        <title>Whole genome sequencing of endophytic bacterium.</title>
        <authorList>
            <person name="Eedara R."/>
            <person name="Podile A.R."/>
        </authorList>
    </citation>
    <scope>NUCLEOTIDE SEQUENCE [LARGE SCALE GENOMIC DNA]</scope>
    <source>
        <strain evidence="5 6">RP1T</strain>
    </source>
</reference>
<dbReference type="PANTHER" id="PTHR30290">
    <property type="entry name" value="PERIPLASMIC BINDING COMPONENT OF ABC TRANSPORTER"/>
    <property type="match status" value="1"/>
</dbReference>
<dbReference type="InterPro" id="IPR030678">
    <property type="entry name" value="Peptide/Ni-bd"/>
</dbReference>
<comment type="similarity">
    <text evidence="2">Belongs to the bacterial solute-binding protein 5 family.</text>
</comment>
<dbReference type="OrthoDB" id="9803988at2"/>
<comment type="subcellular location">
    <subcellularLocation>
        <location evidence="1">Periplasm</location>
    </subcellularLocation>
</comment>
<dbReference type="GO" id="GO:0043190">
    <property type="term" value="C:ATP-binding cassette (ABC) transporter complex"/>
    <property type="evidence" value="ECO:0007669"/>
    <property type="project" value="InterPro"/>
</dbReference>
<dbReference type="GO" id="GO:1904680">
    <property type="term" value="F:peptide transmembrane transporter activity"/>
    <property type="evidence" value="ECO:0007669"/>
    <property type="project" value="TreeGrafter"/>
</dbReference>
<dbReference type="Pfam" id="PF00496">
    <property type="entry name" value="SBP_bac_5"/>
    <property type="match status" value="1"/>
</dbReference>
<accession>A0A2S9Q6B1</accession>
<protein>
    <submittedName>
        <fullName evidence="5">ABC transporter substrate-binding protein</fullName>
    </submittedName>
</protein>
<dbReference type="CDD" id="cd08512">
    <property type="entry name" value="PBP2_NikA_DppA_OppA_like_7"/>
    <property type="match status" value="1"/>
</dbReference>
<feature type="chain" id="PRO_5015404819" evidence="3">
    <location>
        <begin position="22"/>
        <end position="534"/>
    </location>
</feature>
<organism evidence="5 6">
    <name type="scientific">Labrys okinawensis</name>
    <dbReference type="NCBI Taxonomy" id="346911"/>
    <lineage>
        <taxon>Bacteria</taxon>
        <taxon>Pseudomonadati</taxon>
        <taxon>Pseudomonadota</taxon>
        <taxon>Alphaproteobacteria</taxon>
        <taxon>Hyphomicrobiales</taxon>
        <taxon>Xanthobacteraceae</taxon>
        <taxon>Labrys</taxon>
    </lineage>
</organism>
<dbReference type="GO" id="GO:0030288">
    <property type="term" value="C:outer membrane-bounded periplasmic space"/>
    <property type="evidence" value="ECO:0007669"/>
    <property type="project" value="UniProtKB-ARBA"/>
</dbReference>
<evidence type="ECO:0000313" key="6">
    <source>
        <dbReference type="Proteomes" id="UP000237682"/>
    </source>
</evidence>
<dbReference type="Gene3D" id="3.90.76.10">
    <property type="entry name" value="Dipeptide-binding Protein, Domain 1"/>
    <property type="match status" value="1"/>
</dbReference>